<evidence type="ECO:0000313" key="1">
    <source>
        <dbReference type="EMBL" id="QLG29583.1"/>
    </source>
</evidence>
<protein>
    <recommendedName>
        <fullName evidence="3">Polysaccharide deacetylase</fullName>
    </recommendedName>
</protein>
<dbReference type="EMBL" id="CP058530">
    <property type="protein sequence ID" value="QLG29583.1"/>
    <property type="molecule type" value="Genomic_DNA"/>
</dbReference>
<organism evidence="1 2">
    <name type="scientific">Halorarum halophilum</name>
    <dbReference type="NCBI Taxonomy" id="2743090"/>
    <lineage>
        <taxon>Archaea</taxon>
        <taxon>Methanobacteriati</taxon>
        <taxon>Methanobacteriota</taxon>
        <taxon>Stenosarchaea group</taxon>
        <taxon>Halobacteria</taxon>
        <taxon>Halobacteriales</taxon>
        <taxon>Haloferacaceae</taxon>
        <taxon>Halorarum</taxon>
    </lineage>
</organism>
<sequence>MTDGFTFADYAGLLDACADAGYEFVTVRDYLSAEELPERFVVLRHDVDRKAENSLKMARLEAERGVESTYYFRTSTFEPTMAREVEHLGHEVGYHYEDYVKAGGDLERAHELFEDSLRWFRHVCDIDTVCMHGNPLSPHDNRDMFAAEGAPGFDEYDLLGEAYLSMDFEDVTYFSDTSRTWRDGPLKIKDHTMGEGEKTVAADTTAELAALLADREVSRACVLAHPNRWADSYPELVAERTKDTAVNLVKRGLNAVRTTTT</sequence>
<evidence type="ECO:0008006" key="3">
    <source>
        <dbReference type="Google" id="ProtNLM"/>
    </source>
</evidence>
<dbReference type="AlphaFoldDB" id="A0A7D5L313"/>
<keyword evidence="2" id="KW-1185">Reference proteome</keyword>
<name>A0A7D5L313_9EURY</name>
<dbReference type="GeneID" id="56030847"/>
<proteinExistence type="predicted"/>
<dbReference type="RefSeq" id="WP_179171157.1">
    <property type="nucleotide sequence ID" value="NZ_CP058530.1"/>
</dbReference>
<gene>
    <name evidence="1" type="ORF">HUG10_18400</name>
</gene>
<keyword evidence="1" id="KW-0614">Plasmid</keyword>
<accession>A0A7D5L313</accession>
<dbReference type="KEGG" id="halg:HUG10_18400"/>
<geneLocation type="plasmid" evidence="1 2">
    <name>unnamed1</name>
</geneLocation>
<dbReference type="Proteomes" id="UP000509750">
    <property type="component" value="Plasmid unnamed1"/>
</dbReference>
<dbReference type="OrthoDB" id="301436at2157"/>
<reference evidence="1 2" key="1">
    <citation type="submission" date="2020-07" db="EMBL/GenBank/DDBJ databases">
        <title>Gai3-2, isolated from salt lake.</title>
        <authorList>
            <person name="Cui H."/>
            <person name="Shi X."/>
        </authorList>
    </citation>
    <scope>NUCLEOTIDE SEQUENCE [LARGE SCALE GENOMIC DNA]</scope>
    <source>
        <strain evidence="1 2">Gai3-2</strain>
        <plasmid evidence="1 2">unnamed1</plasmid>
    </source>
</reference>
<evidence type="ECO:0000313" key="2">
    <source>
        <dbReference type="Proteomes" id="UP000509750"/>
    </source>
</evidence>